<name>A0AAD5SN98_9FUNG</name>
<evidence type="ECO:0000256" key="3">
    <source>
        <dbReference type="ARBA" id="ARBA00022833"/>
    </source>
</evidence>
<dbReference type="Gene3D" id="4.10.60.10">
    <property type="entry name" value="Zinc finger, CCHC-type"/>
    <property type="match status" value="1"/>
</dbReference>
<dbReference type="InterPro" id="IPR018957">
    <property type="entry name" value="Znf_C3HC4_RING-type"/>
</dbReference>
<dbReference type="Pfam" id="PF00097">
    <property type="entry name" value="zf-C3HC4"/>
    <property type="match status" value="1"/>
</dbReference>
<reference evidence="8" key="1">
    <citation type="submission" date="2020-05" db="EMBL/GenBank/DDBJ databases">
        <title>Phylogenomic resolution of chytrid fungi.</title>
        <authorList>
            <person name="Stajich J.E."/>
            <person name="Amses K."/>
            <person name="Simmons R."/>
            <person name="Seto K."/>
            <person name="Myers J."/>
            <person name="Bonds A."/>
            <person name="Quandt C.A."/>
            <person name="Barry K."/>
            <person name="Liu P."/>
            <person name="Grigoriev I."/>
            <person name="Longcore J.E."/>
            <person name="James T.Y."/>
        </authorList>
    </citation>
    <scope>NUCLEOTIDE SEQUENCE</scope>
    <source>
        <strain evidence="8">JEL0513</strain>
    </source>
</reference>
<dbReference type="GO" id="GO:0003676">
    <property type="term" value="F:nucleic acid binding"/>
    <property type="evidence" value="ECO:0007669"/>
    <property type="project" value="InterPro"/>
</dbReference>
<evidence type="ECO:0000256" key="5">
    <source>
        <dbReference type="SAM" id="MobiDB-lite"/>
    </source>
</evidence>
<dbReference type="InterPro" id="IPR001878">
    <property type="entry name" value="Znf_CCHC"/>
</dbReference>
<dbReference type="SMART" id="SM00343">
    <property type="entry name" value="ZnF_C2HC"/>
    <property type="match status" value="1"/>
</dbReference>
<keyword evidence="2 4" id="KW-0863">Zinc-finger</keyword>
<dbReference type="GO" id="GO:0008270">
    <property type="term" value="F:zinc ion binding"/>
    <property type="evidence" value="ECO:0007669"/>
    <property type="project" value="UniProtKB-KW"/>
</dbReference>
<dbReference type="Gene3D" id="3.30.40.10">
    <property type="entry name" value="Zinc/RING finger domain, C3HC4 (zinc finger)"/>
    <property type="match status" value="1"/>
</dbReference>
<evidence type="ECO:0000259" key="7">
    <source>
        <dbReference type="PROSITE" id="PS50158"/>
    </source>
</evidence>
<sequence>MGDANAYANKPLPPGYLCFRCGKPGHHIAMCPTHGDPNYDKPKLKKTTGIPKMFLKEVDEKDSGIGTPNGPDSGLMVSHSGKIVVATANDDAWIKLASTARKHGNIGDIHAQIVPASPHLKCNLCLKLVKNPVTTTCCKTTFCDDCIRDHLLESDPQFTCPQCRRDLQMDGLKPAPGIKAEVEKCIREFIASGAGNNNNGDNSAATGSGGQSPAAQGNDSPTPTSDASANTGLRSRAYKIVGNNSSNNGSNSVPLSNGITVGQAIPTISSIPVISSSSGDGQWSARGRNGNVGGGMMQNRNGFHQQHQQQQNRFQGNMMMMNGGGGGGYNNAYGQNFYGGGNQMIYGGMPNGAMDGQNMWIGGGNSMGMMGVPSYRGGGVGNAMFDGSMAKRKRDDDDEKPPGE</sequence>
<dbReference type="GO" id="GO:0006397">
    <property type="term" value="P:mRNA processing"/>
    <property type="evidence" value="ECO:0007669"/>
    <property type="project" value="InterPro"/>
</dbReference>
<dbReference type="PANTHER" id="PTHR15439">
    <property type="entry name" value="RETINOBLASTOMA-BINDING PROTEIN 6"/>
    <property type="match status" value="1"/>
</dbReference>
<dbReference type="PANTHER" id="PTHR15439:SF0">
    <property type="entry name" value="CELL DIVISION CYCLE AND APOPTOSIS REGULATOR PROTEIN 1-RELATED"/>
    <property type="match status" value="1"/>
</dbReference>
<keyword evidence="1" id="KW-0479">Metal-binding</keyword>
<dbReference type="GO" id="GO:0016567">
    <property type="term" value="P:protein ubiquitination"/>
    <property type="evidence" value="ECO:0007669"/>
    <property type="project" value="InterPro"/>
</dbReference>
<evidence type="ECO:0000256" key="2">
    <source>
        <dbReference type="ARBA" id="ARBA00022771"/>
    </source>
</evidence>
<dbReference type="InterPro" id="IPR025829">
    <property type="entry name" value="Zn_knuckle_CX2CX3GHX4C"/>
</dbReference>
<dbReference type="AlphaFoldDB" id="A0AAD5SN98"/>
<feature type="compositionally biased region" description="Polar residues" evidence="5">
    <location>
        <begin position="211"/>
        <end position="232"/>
    </location>
</feature>
<accession>A0AAD5SN98</accession>
<feature type="domain" description="RING-type" evidence="6">
    <location>
        <begin position="122"/>
        <end position="164"/>
    </location>
</feature>
<dbReference type="InterPro" id="IPR033489">
    <property type="entry name" value="RBBP6"/>
</dbReference>
<dbReference type="Proteomes" id="UP001211907">
    <property type="component" value="Unassembled WGS sequence"/>
</dbReference>
<evidence type="ECO:0000313" key="8">
    <source>
        <dbReference type="EMBL" id="KAJ3081688.1"/>
    </source>
</evidence>
<keyword evidence="3" id="KW-0862">Zinc</keyword>
<organism evidence="8 9">
    <name type="scientific">Physocladia obscura</name>
    <dbReference type="NCBI Taxonomy" id="109957"/>
    <lineage>
        <taxon>Eukaryota</taxon>
        <taxon>Fungi</taxon>
        <taxon>Fungi incertae sedis</taxon>
        <taxon>Chytridiomycota</taxon>
        <taxon>Chytridiomycota incertae sedis</taxon>
        <taxon>Chytridiomycetes</taxon>
        <taxon>Chytridiales</taxon>
        <taxon>Chytriomycetaceae</taxon>
        <taxon>Physocladia</taxon>
    </lineage>
</organism>
<dbReference type="InterPro" id="IPR036875">
    <property type="entry name" value="Znf_CCHC_sf"/>
</dbReference>
<feature type="region of interest" description="Disordered" evidence="5">
    <location>
        <begin position="383"/>
        <end position="404"/>
    </location>
</feature>
<protein>
    <submittedName>
        <fullName evidence="8">Uncharacterized protein</fullName>
    </submittedName>
</protein>
<dbReference type="InterPro" id="IPR001841">
    <property type="entry name" value="Znf_RING"/>
</dbReference>
<dbReference type="PROSITE" id="PS50089">
    <property type="entry name" value="ZF_RING_2"/>
    <property type="match status" value="1"/>
</dbReference>
<evidence type="ECO:0000256" key="4">
    <source>
        <dbReference type="PROSITE-ProRule" id="PRU00047"/>
    </source>
</evidence>
<feature type="domain" description="CCHC-type" evidence="7">
    <location>
        <begin position="18"/>
        <end position="32"/>
    </location>
</feature>
<evidence type="ECO:0000259" key="6">
    <source>
        <dbReference type="PROSITE" id="PS50089"/>
    </source>
</evidence>
<evidence type="ECO:0000313" key="9">
    <source>
        <dbReference type="Proteomes" id="UP001211907"/>
    </source>
</evidence>
<dbReference type="Pfam" id="PF13696">
    <property type="entry name" value="zf-CCHC_2"/>
    <property type="match status" value="1"/>
</dbReference>
<dbReference type="PROSITE" id="PS50158">
    <property type="entry name" value="ZF_CCHC"/>
    <property type="match status" value="1"/>
</dbReference>
<feature type="region of interest" description="Disordered" evidence="5">
    <location>
        <begin position="196"/>
        <end position="232"/>
    </location>
</feature>
<dbReference type="SUPFAM" id="SSF57756">
    <property type="entry name" value="Retrovirus zinc finger-like domains"/>
    <property type="match status" value="1"/>
</dbReference>
<evidence type="ECO:0000256" key="1">
    <source>
        <dbReference type="ARBA" id="ARBA00022723"/>
    </source>
</evidence>
<proteinExistence type="predicted"/>
<comment type="caution">
    <text evidence="8">The sequence shown here is derived from an EMBL/GenBank/DDBJ whole genome shotgun (WGS) entry which is preliminary data.</text>
</comment>
<dbReference type="SUPFAM" id="SSF57850">
    <property type="entry name" value="RING/U-box"/>
    <property type="match status" value="1"/>
</dbReference>
<dbReference type="GO" id="GO:0005634">
    <property type="term" value="C:nucleus"/>
    <property type="evidence" value="ECO:0007669"/>
    <property type="project" value="TreeGrafter"/>
</dbReference>
<keyword evidence="9" id="KW-1185">Reference proteome</keyword>
<feature type="compositionally biased region" description="Low complexity" evidence="5">
    <location>
        <begin position="196"/>
        <end position="206"/>
    </location>
</feature>
<dbReference type="EMBL" id="JADGJH010005188">
    <property type="protein sequence ID" value="KAJ3081688.1"/>
    <property type="molecule type" value="Genomic_DNA"/>
</dbReference>
<dbReference type="InterPro" id="IPR013083">
    <property type="entry name" value="Znf_RING/FYVE/PHD"/>
</dbReference>
<gene>
    <name evidence="8" type="ORF">HK100_009826</name>
</gene>
<dbReference type="GO" id="GO:0006511">
    <property type="term" value="P:ubiquitin-dependent protein catabolic process"/>
    <property type="evidence" value="ECO:0007669"/>
    <property type="project" value="TreeGrafter"/>
</dbReference>
<dbReference type="GO" id="GO:0061630">
    <property type="term" value="F:ubiquitin protein ligase activity"/>
    <property type="evidence" value="ECO:0007669"/>
    <property type="project" value="InterPro"/>
</dbReference>